<sequence length="538" mass="59268">MCSVRISCGQFLPILLLTGDIAGKDVVEVYYNPPYTNGGIEKSTANLIGYEKTNELKPGESQTVTISFTAEDMASYDYLENGCYVLEAGDYEISINSDSHNVIDSVTYTVDEDIVYDEANPRSTDLTAAVNQFGYADGHLTYLSRKDGFKNYDETTAAPASTSMPEDLKEGFIVTSNYEMPEIPDAEMPVTGADNGMKLTELRGADYDDERWETLLDQLTIDEMQNMIAHAGFQTAEEKSVEKVATVDCDGPSAVSNNFTGAGSVGFPSNVMIACTWNKDLAHTYGYDMGKMATELGCSGWYAPSMNLHRSAFGGRTYEYPSEDPIIAGTMSAQVVNGAAENGVYAYMKHFAMNEQETNRWIMICTWSNEQAMRELYLKPFEICVKNSNITATMSSFNYIGNVWAGGNYELQTTLLRDEWGFKGFVETDYFAGAFNMNADQVIATGGSCCLSTFDVGTNFVTDTSDPSTVQYMRTACKNIMYTVVNSNAYAGETSLTLALWMKIMVGVDVAVAVILILLEVVLVKKYKKRKSVLIVVE</sequence>
<evidence type="ECO:0000256" key="1">
    <source>
        <dbReference type="ARBA" id="ARBA00005336"/>
    </source>
</evidence>
<dbReference type="InterPro" id="IPR036962">
    <property type="entry name" value="Glyco_hydro_3_N_sf"/>
</dbReference>
<evidence type="ECO:0000313" key="5">
    <source>
        <dbReference type="EMBL" id="NSJ87464.1"/>
    </source>
</evidence>
<evidence type="ECO:0000256" key="3">
    <source>
        <dbReference type="SAM" id="Phobius"/>
    </source>
</evidence>
<organism evidence="5 6">
    <name type="scientific">Blautia hansenii</name>
    <name type="common">Ruminococcus hansenii</name>
    <dbReference type="NCBI Taxonomy" id="1322"/>
    <lineage>
        <taxon>Bacteria</taxon>
        <taxon>Bacillati</taxon>
        <taxon>Bacillota</taxon>
        <taxon>Clostridia</taxon>
        <taxon>Lachnospirales</taxon>
        <taxon>Lachnospiraceae</taxon>
        <taxon>Blautia</taxon>
    </lineage>
</organism>
<name>A0ABX2IAV5_BLAHA</name>
<feature type="transmembrane region" description="Helical" evidence="3">
    <location>
        <begin position="500"/>
        <end position="524"/>
    </location>
</feature>
<accession>A0ABX2IAV5</accession>
<dbReference type="InterPro" id="IPR013783">
    <property type="entry name" value="Ig-like_fold"/>
</dbReference>
<dbReference type="Gene3D" id="3.20.20.300">
    <property type="entry name" value="Glycoside hydrolase, family 3, N-terminal domain"/>
    <property type="match status" value="1"/>
</dbReference>
<dbReference type="InterPro" id="IPR050288">
    <property type="entry name" value="Cellulose_deg_GH3"/>
</dbReference>
<evidence type="ECO:0000313" key="6">
    <source>
        <dbReference type="Proteomes" id="UP000822142"/>
    </source>
</evidence>
<gene>
    <name evidence="5" type="ORF">G5A70_15090</name>
</gene>
<evidence type="ECO:0000256" key="2">
    <source>
        <dbReference type="ARBA" id="ARBA00022801"/>
    </source>
</evidence>
<dbReference type="InterPro" id="IPR017853">
    <property type="entry name" value="GH"/>
</dbReference>
<keyword evidence="3" id="KW-0812">Transmembrane</keyword>
<keyword evidence="2" id="KW-0378">Hydrolase</keyword>
<protein>
    <recommendedName>
        <fullName evidence="4">Fibronectin type III-like domain-containing protein</fullName>
    </recommendedName>
</protein>
<comment type="caution">
    <text evidence="5">The sequence shown here is derived from an EMBL/GenBank/DDBJ whole genome shotgun (WGS) entry which is preliminary data.</text>
</comment>
<dbReference type="Pfam" id="PF00933">
    <property type="entry name" value="Glyco_hydro_3"/>
    <property type="match status" value="1"/>
</dbReference>
<dbReference type="EMBL" id="JAAITA010000039">
    <property type="protein sequence ID" value="NSJ87464.1"/>
    <property type="molecule type" value="Genomic_DNA"/>
</dbReference>
<dbReference type="Proteomes" id="UP000822142">
    <property type="component" value="Unassembled WGS sequence"/>
</dbReference>
<comment type="similarity">
    <text evidence="1">Belongs to the glycosyl hydrolase 3 family.</text>
</comment>
<dbReference type="PANTHER" id="PTHR42715:SF10">
    <property type="entry name" value="BETA-GLUCOSIDASE"/>
    <property type="match status" value="1"/>
</dbReference>
<dbReference type="InterPro" id="IPR001764">
    <property type="entry name" value="Glyco_hydro_3_N"/>
</dbReference>
<dbReference type="PANTHER" id="PTHR42715">
    <property type="entry name" value="BETA-GLUCOSIDASE"/>
    <property type="match status" value="1"/>
</dbReference>
<keyword evidence="3" id="KW-1133">Transmembrane helix</keyword>
<dbReference type="SMART" id="SM01217">
    <property type="entry name" value="Fn3_like"/>
    <property type="match status" value="1"/>
</dbReference>
<dbReference type="InterPro" id="IPR026891">
    <property type="entry name" value="Fn3-like"/>
</dbReference>
<evidence type="ECO:0000259" key="4">
    <source>
        <dbReference type="SMART" id="SM01217"/>
    </source>
</evidence>
<feature type="domain" description="Fibronectin type III-like" evidence="4">
    <location>
        <begin position="25"/>
        <end position="99"/>
    </location>
</feature>
<proteinExistence type="inferred from homology"/>
<dbReference type="PRINTS" id="PR00133">
    <property type="entry name" value="GLHYDRLASE3"/>
</dbReference>
<dbReference type="SUPFAM" id="SSF51445">
    <property type="entry name" value="(Trans)glycosidases"/>
    <property type="match status" value="1"/>
</dbReference>
<dbReference type="Gene3D" id="2.60.40.10">
    <property type="entry name" value="Immunoglobulins"/>
    <property type="match status" value="1"/>
</dbReference>
<keyword evidence="6" id="KW-1185">Reference proteome</keyword>
<dbReference type="Pfam" id="PF14310">
    <property type="entry name" value="Fn3-like"/>
    <property type="match status" value="1"/>
</dbReference>
<reference evidence="5 6" key="1">
    <citation type="journal article" date="2020" name="Cell Host Microbe">
        <title>Functional and Genomic Variation between Human-Derived Isolates of Lachnospiraceae Reveals Inter- and Intra-Species Diversity.</title>
        <authorList>
            <person name="Sorbara M.T."/>
            <person name="Littmann E.R."/>
            <person name="Fontana E."/>
            <person name="Moody T.U."/>
            <person name="Kohout C.E."/>
            <person name="Gjonbalaj M."/>
            <person name="Eaton V."/>
            <person name="Seok R."/>
            <person name="Leiner I.M."/>
            <person name="Pamer E.G."/>
        </authorList>
    </citation>
    <scope>NUCLEOTIDE SEQUENCE [LARGE SCALE GENOMIC DNA]</scope>
    <source>
        <strain evidence="5 6">MSK.15.26</strain>
    </source>
</reference>
<keyword evidence="3" id="KW-0472">Membrane</keyword>